<dbReference type="InterPro" id="IPR006629">
    <property type="entry name" value="LITAF"/>
</dbReference>
<keyword evidence="9 19" id="KW-0472">Membrane</keyword>
<keyword evidence="13" id="KW-1071">Ligand-gated ion channel</keyword>
<dbReference type="GO" id="GO:0015276">
    <property type="term" value="F:ligand-gated monoatomic ion channel activity"/>
    <property type="evidence" value="ECO:0007669"/>
    <property type="project" value="InterPro"/>
</dbReference>
<gene>
    <name evidence="22" type="ORF">TCNE_LOCUS11836</name>
</gene>
<proteinExistence type="inferred from homology"/>
<dbReference type="PROSITE" id="PS51837">
    <property type="entry name" value="LITAF"/>
    <property type="match status" value="1"/>
</dbReference>
<evidence type="ECO:0000256" key="1">
    <source>
        <dbReference type="ARBA" id="ARBA00004651"/>
    </source>
</evidence>
<name>A0A183UTL6_TOXCA</name>
<keyword evidence="7" id="KW-0770">Synapse</keyword>
<keyword evidence="20" id="KW-0732">Signal</keyword>
<dbReference type="InterPro" id="IPR001320">
    <property type="entry name" value="Iontro_rcpt_C"/>
</dbReference>
<evidence type="ECO:0000256" key="10">
    <source>
        <dbReference type="ARBA" id="ARBA00023170"/>
    </source>
</evidence>
<feature type="binding site" evidence="16">
    <location>
        <position position="705"/>
    </location>
    <ligand>
        <name>L-glutamate</name>
        <dbReference type="ChEBI" id="CHEBI:29985"/>
    </ligand>
</feature>
<dbReference type="InterPro" id="IPR015683">
    <property type="entry name" value="Ionotropic_Glu_rcpt"/>
</dbReference>
<evidence type="ECO:0000256" key="2">
    <source>
        <dbReference type="ARBA" id="ARBA00008685"/>
    </source>
</evidence>
<evidence type="ECO:0000256" key="18">
    <source>
        <dbReference type="PIRSR" id="PIRSR601508-3"/>
    </source>
</evidence>
<keyword evidence="3" id="KW-0813">Transport</keyword>
<evidence type="ECO:0000313" key="24">
    <source>
        <dbReference type="WBParaSite" id="TCNE_0001183601-mRNA-1"/>
    </source>
</evidence>
<dbReference type="GO" id="GO:0045211">
    <property type="term" value="C:postsynaptic membrane"/>
    <property type="evidence" value="ECO:0007669"/>
    <property type="project" value="UniProtKB-SubCell"/>
</dbReference>
<evidence type="ECO:0000256" key="14">
    <source>
        <dbReference type="ARBA" id="ARBA00023303"/>
    </source>
</evidence>
<evidence type="ECO:0000256" key="4">
    <source>
        <dbReference type="ARBA" id="ARBA00022475"/>
    </source>
</evidence>
<dbReference type="WBParaSite" id="TCNE_0001183601-mRNA-1">
    <property type="protein sequence ID" value="TCNE_0001183601-mRNA-1"/>
    <property type="gene ID" value="TCNE_0001183601"/>
</dbReference>
<evidence type="ECO:0000256" key="9">
    <source>
        <dbReference type="ARBA" id="ARBA00023136"/>
    </source>
</evidence>
<dbReference type="InterPro" id="IPR001828">
    <property type="entry name" value="ANF_lig-bd_rcpt"/>
</dbReference>
<feature type="transmembrane region" description="Helical" evidence="19">
    <location>
        <begin position="961"/>
        <end position="981"/>
    </location>
</feature>
<keyword evidence="18" id="KW-1015">Disulfide bond</keyword>
<feature type="binding site" evidence="16">
    <location>
        <position position="537"/>
    </location>
    <ligand>
        <name>L-glutamate</name>
        <dbReference type="ChEBI" id="CHEBI:29985"/>
    </ligand>
</feature>
<dbReference type="SMART" id="SM00714">
    <property type="entry name" value="LITAF"/>
    <property type="match status" value="1"/>
</dbReference>
<dbReference type="FunFam" id="3.40.190.10:FF:000010">
    <property type="entry name" value="glutamate receptor ionotropic, NMDA 1 isoform X1"/>
    <property type="match status" value="1"/>
</dbReference>
<feature type="transmembrane region" description="Helical" evidence="19">
    <location>
        <begin position="649"/>
        <end position="673"/>
    </location>
</feature>
<evidence type="ECO:0000256" key="6">
    <source>
        <dbReference type="ARBA" id="ARBA00022989"/>
    </source>
</evidence>
<dbReference type="InterPro" id="IPR019594">
    <property type="entry name" value="Glu/Gly-bd"/>
</dbReference>
<feature type="transmembrane region" description="Helical" evidence="19">
    <location>
        <begin position="836"/>
        <end position="859"/>
    </location>
</feature>
<evidence type="ECO:0000256" key="13">
    <source>
        <dbReference type="ARBA" id="ARBA00023286"/>
    </source>
</evidence>
<reference evidence="24" key="1">
    <citation type="submission" date="2016-06" db="UniProtKB">
        <authorList>
            <consortium name="WormBaseParasite"/>
        </authorList>
    </citation>
    <scope>IDENTIFICATION</scope>
</reference>
<protein>
    <submittedName>
        <fullName evidence="24">LITAF domain-containing protein</fullName>
    </submittedName>
</protein>
<accession>A0A183UTL6</accession>
<dbReference type="PANTHER" id="PTHR18966">
    <property type="entry name" value="IONOTROPIC GLUTAMATE RECEPTOR"/>
    <property type="match status" value="1"/>
</dbReference>
<feature type="disulfide bond" evidence="18">
    <location>
        <begin position="760"/>
        <end position="817"/>
    </location>
</feature>
<sequence>MRLQRVLPFLLLLHLIAVSVVRSINETKITVLIYTPPELQFEDVGREVQWAFDSVVAEMGTSTKSRMALHVQFVDAGQYDRRNPNILYITRDIVCEQLLNRSVAVLLVHYGRHMPISVSSTAAYALGFYRVPTIGVGIQDAEFSRKTAYPTFLRTSPPYSNEARVFLNLLRELQYREVVVVHVKEDVNALQFVTVFEDERPNFKIHVQKYIELDLWNALNTTVEEYFQEVTSNIIILFAKFVLLIINFIVSKINGSTGKTIERQILGCLSVRPRQNALSALRDAMIVMRYGVDFLAAYDVDPPQQCADNALNSDWMNTVGNSFYRHLLSTAVFGDNKIEFNDKGDRINIAYDITNSIDGKLELVGYMSGQHRMELDESRIVWLGGSSKPLEITLPKHLRAVTVADHPFVYVVPTVDSARCTELETVIVEDIVVNGPWFACPKRNNDSTTEMFCCAGYAIDLLANLALPEVINTLNLRSPFHVNGSVDTGFTFDLHLNESYGAVLLGENGYVLNGMVGELDIDLADLAIGALTINPEREQYIDFSEPWLYHGIKILEKWTSLWSALFISVLFVGCAIFLLDLYSPFDRFYRVDRSRIDPNDPFLEPTEDDRLDFGESMWFVWGVLLNSGVSETGLTLTETPRSCSARVLGVVWCGFCMIMVASYTANLAAFLVLDQPEKGLTGVTDPRLRNPSANFSFGTVLDTNTYQYFKRHVELSTMYRNMEAHNVRVAAHAIRALINETLDAFIWDSTRLEFEAARNCELRTRGALFGRSAYGIGLQKNSPWTPHITNAILRLTESGKMEELYEKWIASATSKQCVQETHKSPARLGLTNMRDVFILVSGGIGVGIILSMLEVSYGIRKTKRRKRQQLTLRYAQKWRMLASCHYSHAIGSISGLTSPDTISIPQIYQKDRLMVQRYTTNTLRSVCRMQHKLPKTDLNFRTKPVRVFCSRCRNLVETHTYPTMGFFAYFVTGVLILLFLWPCAPIPCFLSCFADYIHICPRCGHRIGRYRRLRKTQFYV</sequence>
<evidence type="ECO:0000313" key="23">
    <source>
        <dbReference type="Proteomes" id="UP000050794"/>
    </source>
</evidence>
<evidence type="ECO:0000256" key="16">
    <source>
        <dbReference type="PIRSR" id="PIRSR601508-1"/>
    </source>
</evidence>
<dbReference type="SMART" id="SM00079">
    <property type="entry name" value="PBPe"/>
    <property type="match status" value="1"/>
</dbReference>
<keyword evidence="11" id="KW-0325">Glycoprotein</keyword>
<dbReference type="Pfam" id="PF10601">
    <property type="entry name" value="zf-LITAF-like"/>
    <property type="match status" value="1"/>
</dbReference>
<dbReference type="InterPro" id="IPR028082">
    <property type="entry name" value="Peripla_BP_I"/>
</dbReference>
<feature type="binding site" evidence="16">
    <location>
        <position position="748"/>
    </location>
    <ligand>
        <name>L-glutamate</name>
        <dbReference type="ChEBI" id="CHEBI:29985"/>
    </ligand>
</feature>
<evidence type="ECO:0000256" key="20">
    <source>
        <dbReference type="SAM" id="SignalP"/>
    </source>
</evidence>
<evidence type="ECO:0000256" key="11">
    <source>
        <dbReference type="ARBA" id="ARBA00023180"/>
    </source>
</evidence>
<keyword evidence="12" id="KW-0628">Postsynaptic cell membrane</keyword>
<evidence type="ECO:0000256" key="5">
    <source>
        <dbReference type="ARBA" id="ARBA00022692"/>
    </source>
</evidence>
<keyword evidence="8" id="KW-0406">Ion transport</keyword>
<feature type="binding site" evidence="16">
    <location>
        <position position="532"/>
    </location>
    <ligand>
        <name>L-glutamate</name>
        <dbReference type="ChEBI" id="CHEBI:29985"/>
    </ligand>
</feature>
<dbReference type="Gene3D" id="3.40.50.2300">
    <property type="match status" value="1"/>
</dbReference>
<organism evidence="23 24">
    <name type="scientific">Toxocara canis</name>
    <name type="common">Canine roundworm</name>
    <dbReference type="NCBI Taxonomy" id="6265"/>
    <lineage>
        <taxon>Eukaryota</taxon>
        <taxon>Metazoa</taxon>
        <taxon>Ecdysozoa</taxon>
        <taxon>Nematoda</taxon>
        <taxon>Chromadorea</taxon>
        <taxon>Rhabditida</taxon>
        <taxon>Spirurina</taxon>
        <taxon>Ascaridomorpha</taxon>
        <taxon>Ascaridoidea</taxon>
        <taxon>Toxocaridae</taxon>
        <taxon>Toxocara</taxon>
    </lineage>
</organism>
<dbReference type="Gene3D" id="1.10.287.70">
    <property type="match status" value="1"/>
</dbReference>
<feature type="chain" id="PRO_5044553431" evidence="20">
    <location>
        <begin position="24"/>
        <end position="1020"/>
    </location>
</feature>
<feature type="site" description="Crucial to convey clamshell closure to channel opening" evidence="17">
    <location>
        <position position="680"/>
    </location>
</feature>
<comment type="subcellular location">
    <subcellularLocation>
        <location evidence="1">Cell membrane</location>
        <topology evidence="1">Multi-pass membrane protein</topology>
    </subcellularLocation>
    <subcellularLocation>
        <location evidence="15">Postsynaptic cell membrane</location>
    </subcellularLocation>
</comment>
<dbReference type="Pfam" id="PF01094">
    <property type="entry name" value="ANF_receptor"/>
    <property type="match status" value="1"/>
</dbReference>
<feature type="domain" description="LITAF" evidence="21">
    <location>
        <begin position="929"/>
        <end position="1012"/>
    </location>
</feature>
<dbReference type="EMBL" id="UYWY01021008">
    <property type="protein sequence ID" value="VDM43157.1"/>
    <property type="molecule type" value="Genomic_DNA"/>
</dbReference>
<dbReference type="Pfam" id="PF00060">
    <property type="entry name" value="Lig_chan"/>
    <property type="match status" value="1"/>
</dbReference>
<keyword evidence="23" id="KW-1185">Reference proteome</keyword>
<dbReference type="Pfam" id="PF10613">
    <property type="entry name" value="Lig_chan-Glu_bd"/>
    <property type="match status" value="1"/>
</dbReference>
<dbReference type="InterPro" id="IPR001508">
    <property type="entry name" value="Iono_Glu_rcpt_met"/>
</dbReference>
<dbReference type="PRINTS" id="PR00177">
    <property type="entry name" value="NMDARECEPTOR"/>
</dbReference>
<evidence type="ECO:0000256" key="7">
    <source>
        <dbReference type="ARBA" id="ARBA00023018"/>
    </source>
</evidence>
<feature type="signal peptide" evidence="20">
    <location>
        <begin position="1"/>
        <end position="23"/>
    </location>
</feature>
<comment type="similarity">
    <text evidence="2">Belongs to the glutamate-gated ion channel (TC 1.A.10.1) family.</text>
</comment>
<keyword evidence="10" id="KW-0675">Receptor</keyword>
<dbReference type="SUPFAM" id="SSF53850">
    <property type="entry name" value="Periplasmic binding protein-like II"/>
    <property type="match status" value="1"/>
</dbReference>
<keyword evidence="4" id="KW-1003">Cell membrane</keyword>
<dbReference type="Gene3D" id="3.40.190.10">
    <property type="entry name" value="Periplasmic binding protein-like II"/>
    <property type="match status" value="2"/>
</dbReference>
<feature type="transmembrane region" description="Helical" evidence="19">
    <location>
        <begin position="561"/>
        <end position="579"/>
    </location>
</feature>
<evidence type="ECO:0000256" key="12">
    <source>
        <dbReference type="ARBA" id="ARBA00023257"/>
    </source>
</evidence>
<dbReference type="GO" id="GO:0038023">
    <property type="term" value="F:signaling receptor activity"/>
    <property type="evidence" value="ECO:0007669"/>
    <property type="project" value="InterPro"/>
</dbReference>
<keyword evidence="14" id="KW-0407">Ion channel</keyword>
<dbReference type="AlphaFoldDB" id="A0A183UTL6"/>
<keyword evidence="6 19" id="KW-1133">Transmembrane helix</keyword>
<reference evidence="22 23" key="2">
    <citation type="submission" date="2018-11" db="EMBL/GenBank/DDBJ databases">
        <authorList>
            <consortium name="Pathogen Informatics"/>
        </authorList>
    </citation>
    <scope>NUCLEOTIDE SEQUENCE [LARGE SCALE GENOMIC DNA]</scope>
</reference>
<evidence type="ECO:0000256" key="3">
    <source>
        <dbReference type="ARBA" id="ARBA00022448"/>
    </source>
</evidence>
<dbReference type="SUPFAM" id="SSF53822">
    <property type="entry name" value="Periplasmic binding protein-like I"/>
    <property type="match status" value="1"/>
</dbReference>
<evidence type="ECO:0000256" key="17">
    <source>
        <dbReference type="PIRSR" id="PIRSR601508-2"/>
    </source>
</evidence>
<evidence type="ECO:0000256" key="19">
    <source>
        <dbReference type="SAM" id="Phobius"/>
    </source>
</evidence>
<dbReference type="Proteomes" id="UP000050794">
    <property type="component" value="Unassembled WGS sequence"/>
</dbReference>
<evidence type="ECO:0000256" key="8">
    <source>
        <dbReference type="ARBA" id="ARBA00023065"/>
    </source>
</evidence>
<evidence type="ECO:0000259" key="21">
    <source>
        <dbReference type="PROSITE" id="PS51837"/>
    </source>
</evidence>
<evidence type="ECO:0000256" key="15">
    <source>
        <dbReference type="ARBA" id="ARBA00034100"/>
    </source>
</evidence>
<feature type="site" description="Interaction with the cone snail toxin Con-ikot-ikot" evidence="17">
    <location>
        <position position="710"/>
    </location>
</feature>
<evidence type="ECO:0000313" key="22">
    <source>
        <dbReference type="EMBL" id="VDM43157.1"/>
    </source>
</evidence>
<keyword evidence="5 19" id="KW-0812">Transmembrane</keyword>